<evidence type="ECO:0000313" key="2">
    <source>
        <dbReference type="Proteomes" id="UP001372834"/>
    </source>
</evidence>
<proteinExistence type="predicted"/>
<gene>
    <name evidence="1" type="ORF">RUM43_013518</name>
</gene>
<name>A0AAN8PJ79_POLSC</name>
<evidence type="ECO:0000313" key="1">
    <source>
        <dbReference type="EMBL" id="KAK6632748.1"/>
    </source>
</evidence>
<protein>
    <submittedName>
        <fullName evidence="1">Uncharacterized protein</fullName>
    </submittedName>
</protein>
<organism evidence="1 2">
    <name type="scientific">Polyplax serrata</name>
    <name type="common">Common mouse louse</name>
    <dbReference type="NCBI Taxonomy" id="468196"/>
    <lineage>
        <taxon>Eukaryota</taxon>
        <taxon>Metazoa</taxon>
        <taxon>Ecdysozoa</taxon>
        <taxon>Arthropoda</taxon>
        <taxon>Hexapoda</taxon>
        <taxon>Insecta</taxon>
        <taxon>Pterygota</taxon>
        <taxon>Neoptera</taxon>
        <taxon>Paraneoptera</taxon>
        <taxon>Psocodea</taxon>
        <taxon>Troctomorpha</taxon>
        <taxon>Phthiraptera</taxon>
        <taxon>Anoplura</taxon>
        <taxon>Polyplacidae</taxon>
        <taxon>Polyplax</taxon>
    </lineage>
</organism>
<comment type="caution">
    <text evidence="1">The sequence shown here is derived from an EMBL/GenBank/DDBJ whole genome shotgun (WGS) entry which is preliminary data.</text>
</comment>
<dbReference type="Proteomes" id="UP001372834">
    <property type="component" value="Unassembled WGS sequence"/>
</dbReference>
<sequence length="123" mass="14220">MGRLTRSSQFVEEEEKISHLPWADCCLSDSQTSSPGETHLSHRPGLSEFGKRDVVVMFSVLCFFEKQLRGSRRRKDRRLEKFLVTSQEFNEQLRPDKSKEDFQGDVPLTDDVIIRSEGATRKT</sequence>
<dbReference type="AlphaFoldDB" id="A0AAN8PJ79"/>
<reference evidence="1 2" key="1">
    <citation type="submission" date="2023-10" db="EMBL/GenBank/DDBJ databases">
        <title>Genomes of two closely related lineages of the louse Polyplax serrata with different host specificities.</title>
        <authorList>
            <person name="Martinu J."/>
            <person name="Tarabai H."/>
            <person name="Stefka J."/>
            <person name="Hypsa V."/>
        </authorList>
    </citation>
    <scope>NUCLEOTIDE SEQUENCE [LARGE SCALE GENOMIC DNA]</scope>
    <source>
        <strain evidence="1">HR10_N</strain>
    </source>
</reference>
<accession>A0AAN8PJ79</accession>
<dbReference type="EMBL" id="JAWJWE010000007">
    <property type="protein sequence ID" value="KAK6632748.1"/>
    <property type="molecule type" value="Genomic_DNA"/>
</dbReference>